<sequence length="330" mass="37322">MSELKTKYLGLNFKNPLIIGSCGLTSSADYILKMIDFGAAGVVLKSVFEEEIIFEHEKNLKERIEKQDSNLEFLDYLDYQIKESVLKKQSQLIKDIKKDADVPVIASINCYSVGEWFSYAKLLEDAGADALELNLYRIPSKINIQAEDILKGYYEIIKRVKEHVAIPVSIKISPYFTDIGNVVAQFDMIGVNGIVMFNRYYNPDIDIENNRIASGPVYSGPNDYGDSLRWIGLLKDQVTCDLSASGGVHSADTMFKMILAGANSVQVVSAIYKNGPGYIRDLLSGVQKWMEKKDLKNIDEVHKYGRELLPNHGEVFERAQFMKYFGQHEQ</sequence>
<comment type="subunit">
    <text evidence="10">Heterotetramer of 2 PreA and 2 PreT subunits.</text>
</comment>
<dbReference type="GO" id="GO:0006212">
    <property type="term" value="P:uracil catabolic process"/>
    <property type="evidence" value="ECO:0007669"/>
    <property type="project" value="TreeGrafter"/>
</dbReference>
<dbReference type="InterPro" id="IPR012135">
    <property type="entry name" value="Dihydroorotate_DH_1_2"/>
</dbReference>
<dbReference type="InterPro" id="IPR005720">
    <property type="entry name" value="Dihydroorotate_DH_cat"/>
</dbReference>
<evidence type="ECO:0000256" key="3">
    <source>
        <dbReference type="ARBA" id="ARBA00022630"/>
    </source>
</evidence>
<dbReference type="GO" id="GO:0002058">
    <property type="term" value="F:uracil binding"/>
    <property type="evidence" value="ECO:0007669"/>
    <property type="project" value="TreeGrafter"/>
</dbReference>
<keyword evidence="4" id="KW-0288">FMN</keyword>
<evidence type="ECO:0000259" key="12">
    <source>
        <dbReference type="Pfam" id="PF01180"/>
    </source>
</evidence>
<dbReference type="EC" id="1.3.1.1" evidence="11"/>
<dbReference type="AlphaFoldDB" id="A0A2U2BCB7"/>
<dbReference type="PANTHER" id="PTHR43073">
    <property type="entry name" value="DIHYDROPYRIMIDINE DEHYDROGENASE [NADP(+)]"/>
    <property type="match status" value="1"/>
</dbReference>
<evidence type="ECO:0000313" key="14">
    <source>
        <dbReference type="Proteomes" id="UP000244956"/>
    </source>
</evidence>
<keyword evidence="5" id="KW-0665">Pyrimidine biosynthesis</keyword>
<evidence type="ECO:0000256" key="8">
    <source>
        <dbReference type="ARBA" id="ARBA00048792"/>
    </source>
</evidence>
<feature type="domain" description="Dihydroorotate dehydrogenase catalytic" evidence="12">
    <location>
        <begin position="4"/>
        <end position="290"/>
    </location>
</feature>
<evidence type="ECO:0000256" key="10">
    <source>
        <dbReference type="ARBA" id="ARBA00049714"/>
    </source>
</evidence>
<dbReference type="GO" id="GO:0050661">
    <property type="term" value="F:NADP binding"/>
    <property type="evidence" value="ECO:0007669"/>
    <property type="project" value="TreeGrafter"/>
</dbReference>
<evidence type="ECO:0000256" key="2">
    <source>
        <dbReference type="ARBA" id="ARBA00004725"/>
    </source>
</evidence>
<keyword evidence="14" id="KW-1185">Reference proteome</keyword>
<dbReference type="PANTHER" id="PTHR43073:SF2">
    <property type="entry name" value="DIHYDROPYRIMIDINE DEHYDROGENASE [NADP(+)]"/>
    <property type="match status" value="1"/>
</dbReference>
<dbReference type="NCBIfam" id="NF005741">
    <property type="entry name" value="PRK07565.1"/>
    <property type="match status" value="1"/>
</dbReference>
<comment type="catalytic activity">
    <reaction evidence="8">
        <text>5,6-dihydrouracil + NAD(+) = uracil + NADH + H(+)</text>
        <dbReference type="Rhea" id="RHEA:20189"/>
        <dbReference type="ChEBI" id="CHEBI:15378"/>
        <dbReference type="ChEBI" id="CHEBI:15901"/>
        <dbReference type="ChEBI" id="CHEBI:17568"/>
        <dbReference type="ChEBI" id="CHEBI:57540"/>
        <dbReference type="ChEBI" id="CHEBI:57945"/>
        <dbReference type="EC" id="1.3.1.1"/>
    </reaction>
</comment>
<comment type="catalytic activity">
    <reaction evidence="7">
        <text>5,6-dihydrothymine + NAD(+) = thymine + NADH + H(+)</text>
        <dbReference type="Rhea" id="RHEA:28791"/>
        <dbReference type="ChEBI" id="CHEBI:15378"/>
        <dbReference type="ChEBI" id="CHEBI:17821"/>
        <dbReference type="ChEBI" id="CHEBI:27468"/>
        <dbReference type="ChEBI" id="CHEBI:57540"/>
        <dbReference type="ChEBI" id="CHEBI:57945"/>
        <dbReference type="EC" id="1.3.1.1"/>
    </reaction>
</comment>
<evidence type="ECO:0000256" key="9">
    <source>
        <dbReference type="ARBA" id="ARBA00049578"/>
    </source>
</evidence>
<dbReference type="GO" id="GO:0006210">
    <property type="term" value="P:thymine catabolic process"/>
    <property type="evidence" value="ECO:0007669"/>
    <property type="project" value="TreeGrafter"/>
</dbReference>
<dbReference type="PIRSF" id="PIRSF000164">
    <property type="entry name" value="DHO_oxidase"/>
    <property type="match status" value="1"/>
</dbReference>
<dbReference type="GO" id="GO:0004152">
    <property type="term" value="F:dihydroorotate dehydrogenase activity"/>
    <property type="evidence" value="ECO:0007669"/>
    <property type="project" value="InterPro"/>
</dbReference>
<dbReference type="SUPFAM" id="SSF51395">
    <property type="entry name" value="FMN-linked oxidoreductases"/>
    <property type="match status" value="1"/>
</dbReference>
<dbReference type="EMBL" id="QEWP01000002">
    <property type="protein sequence ID" value="PWE00714.1"/>
    <property type="molecule type" value="Genomic_DNA"/>
</dbReference>
<gene>
    <name evidence="13" type="ORF">DDZ16_03725</name>
</gene>
<keyword evidence="3" id="KW-0285">Flavoprotein</keyword>
<comment type="cofactor">
    <cofactor evidence="1">
        <name>FMN</name>
        <dbReference type="ChEBI" id="CHEBI:58210"/>
    </cofactor>
</comment>
<accession>A0A2U2BCB7</accession>
<evidence type="ECO:0000256" key="6">
    <source>
        <dbReference type="ARBA" id="ARBA00023002"/>
    </source>
</evidence>
<evidence type="ECO:0000256" key="5">
    <source>
        <dbReference type="ARBA" id="ARBA00022975"/>
    </source>
</evidence>
<comment type="caution">
    <text evidence="13">The sequence shown here is derived from an EMBL/GenBank/DDBJ whole genome shotgun (WGS) entry which is preliminary data.</text>
</comment>
<evidence type="ECO:0000256" key="4">
    <source>
        <dbReference type="ARBA" id="ARBA00022643"/>
    </source>
</evidence>
<evidence type="ECO:0000313" key="13">
    <source>
        <dbReference type="EMBL" id="PWE00714.1"/>
    </source>
</evidence>
<dbReference type="RefSeq" id="WP_109263085.1">
    <property type="nucleotide sequence ID" value="NZ_QEWP01000002.1"/>
</dbReference>
<dbReference type="GO" id="GO:0044205">
    <property type="term" value="P:'de novo' UMP biosynthetic process"/>
    <property type="evidence" value="ECO:0007669"/>
    <property type="project" value="UniProtKB-UniPathway"/>
</dbReference>
<protein>
    <recommendedName>
        <fullName evidence="11">dihydrouracil dehydrogenase (NAD(+))</fullName>
        <ecNumber evidence="11">1.3.1.1</ecNumber>
    </recommendedName>
</protein>
<evidence type="ECO:0000256" key="1">
    <source>
        <dbReference type="ARBA" id="ARBA00001917"/>
    </source>
</evidence>
<evidence type="ECO:0000256" key="7">
    <source>
        <dbReference type="ARBA" id="ARBA00047685"/>
    </source>
</evidence>
<dbReference type="InterPro" id="IPR013785">
    <property type="entry name" value="Aldolase_TIM"/>
</dbReference>
<dbReference type="Pfam" id="PF01180">
    <property type="entry name" value="DHO_dh"/>
    <property type="match status" value="1"/>
</dbReference>
<dbReference type="Gene3D" id="3.20.20.70">
    <property type="entry name" value="Aldolase class I"/>
    <property type="match status" value="1"/>
</dbReference>
<keyword evidence="6" id="KW-0560">Oxidoreductase</keyword>
<dbReference type="GO" id="GO:0005737">
    <property type="term" value="C:cytoplasm"/>
    <property type="evidence" value="ECO:0007669"/>
    <property type="project" value="InterPro"/>
</dbReference>
<comment type="pathway">
    <text evidence="2">Pyrimidine metabolism; UMP biosynthesis via de novo pathway.</text>
</comment>
<dbReference type="UniPathway" id="UPA00070"/>
<reference evidence="13 14" key="1">
    <citation type="submission" date="2018-05" db="EMBL/GenBank/DDBJ databases">
        <title>Marinilabilia rubrum sp. nov., isolated from saltern sediment.</title>
        <authorList>
            <person name="Zhang R."/>
        </authorList>
    </citation>
    <scope>NUCLEOTIDE SEQUENCE [LARGE SCALE GENOMIC DNA]</scope>
    <source>
        <strain evidence="13 14">WTE16</strain>
    </source>
</reference>
<comment type="function">
    <text evidence="9">Involved in pyrimidine base degradation. Catalyzes physiologically the reduction of uracil to 5,6-dihydrouracil (DHU) by using NADH as a specific cosubstrate. It also catalyzes the reverse reaction and the reduction of thymine to 5,6-dihydrothymine (DHT).</text>
</comment>
<dbReference type="OrthoDB" id="9794954at2"/>
<proteinExistence type="predicted"/>
<evidence type="ECO:0000256" key="11">
    <source>
        <dbReference type="ARBA" id="ARBA00049728"/>
    </source>
</evidence>
<dbReference type="GO" id="GO:0004159">
    <property type="term" value="F:dihydropyrimidine dehydrogenase (NAD+) activity"/>
    <property type="evidence" value="ECO:0007669"/>
    <property type="project" value="UniProtKB-EC"/>
</dbReference>
<name>A0A2U2BCB7_9BACT</name>
<dbReference type="Proteomes" id="UP000244956">
    <property type="component" value="Unassembled WGS sequence"/>
</dbReference>
<organism evidence="13 14">
    <name type="scientific">Marinilabilia rubra</name>
    <dbReference type="NCBI Taxonomy" id="2162893"/>
    <lineage>
        <taxon>Bacteria</taxon>
        <taxon>Pseudomonadati</taxon>
        <taxon>Bacteroidota</taxon>
        <taxon>Bacteroidia</taxon>
        <taxon>Marinilabiliales</taxon>
        <taxon>Marinilabiliaceae</taxon>
        <taxon>Marinilabilia</taxon>
    </lineage>
</organism>